<name>A0A9R0KD46_SPIOL</name>
<proteinExistence type="predicted"/>
<dbReference type="AlphaFoldDB" id="A0A9R0KD46"/>
<dbReference type="OrthoDB" id="1428983at2759"/>
<evidence type="ECO:0008006" key="4">
    <source>
        <dbReference type="Google" id="ProtNLM"/>
    </source>
</evidence>
<dbReference type="PANTHER" id="PTHR33710">
    <property type="entry name" value="BNAC02G09200D PROTEIN"/>
    <property type="match status" value="1"/>
</dbReference>
<feature type="coiled-coil region" evidence="1">
    <location>
        <begin position="219"/>
        <end position="246"/>
    </location>
</feature>
<protein>
    <recommendedName>
        <fullName evidence="4">Endonuclease/exonuclease/phosphatase domain-containing protein</fullName>
    </recommendedName>
</protein>
<dbReference type="SUPFAM" id="SSF56219">
    <property type="entry name" value="DNase I-like"/>
    <property type="match status" value="1"/>
</dbReference>
<dbReference type="KEGG" id="soe:110804851"/>
<reference evidence="3" key="2">
    <citation type="submission" date="2025-08" db="UniProtKB">
        <authorList>
            <consortium name="RefSeq"/>
        </authorList>
    </citation>
    <scope>IDENTIFICATION</scope>
    <source>
        <tissue evidence="3">Leaf</tissue>
    </source>
</reference>
<evidence type="ECO:0000256" key="1">
    <source>
        <dbReference type="SAM" id="Coils"/>
    </source>
</evidence>
<dbReference type="Proteomes" id="UP000813463">
    <property type="component" value="Chromosome 2"/>
</dbReference>
<dbReference type="InterPro" id="IPR036691">
    <property type="entry name" value="Endo/exonu/phosph_ase_sf"/>
</dbReference>
<keyword evidence="2" id="KW-1185">Reference proteome</keyword>
<dbReference type="GeneID" id="110804851"/>
<gene>
    <name evidence="3" type="primary">LOC110804851</name>
</gene>
<evidence type="ECO:0000313" key="2">
    <source>
        <dbReference type="Proteomes" id="UP000813463"/>
    </source>
</evidence>
<dbReference type="PANTHER" id="PTHR33710:SF80">
    <property type="entry name" value="ENDONUCLEASE_EXONUCLEASE_PHOSPHATASE"/>
    <property type="match status" value="1"/>
</dbReference>
<organism evidence="2 3">
    <name type="scientific">Spinacia oleracea</name>
    <name type="common">Spinach</name>
    <dbReference type="NCBI Taxonomy" id="3562"/>
    <lineage>
        <taxon>Eukaryota</taxon>
        <taxon>Viridiplantae</taxon>
        <taxon>Streptophyta</taxon>
        <taxon>Embryophyta</taxon>
        <taxon>Tracheophyta</taxon>
        <taxon>Spermatophyta</taxon>
        <taxon>Magnoliopsida</taxon>
        <taxon>eudicotyledons</taxon>
        <taxon>Gunneridae</taxon>
        <taxon>Pentapetalae</taxon>
        <taxon>Caryophyllales</taxon>
        <taxon>Chenopodiaceae</taxon>
        <taxon>Chenopodioideae</taxon>
        <taxon>Anserineae</taxon>
        <taxon>Spinacia</taxon>
    </lineage>
</organism>
<reference evidence="2" key="1">
    <citation type="journal article" date="2021" name="Nat. Commun.">
        <title>Genomic analyses provide insights into spinach domestication and the genetic basis of agronomic traits.</title>
        <authorList>
            <person name="Cai X."/>
            <person name="Sun X."/>
            <person name="Xu C."/>
            <person name="Sun H."/>
            <person name="Wang X."/>
            <person name="Ge C."/>
            <person name="Zhang Z."/>
            <person name="Wang Q."/>
            <person name="Fei Z."/>
            <person name="Jiao C."/>
            <person name="Wang Q."/>
        </authorList>
    </citation>
    <scope>NUCLEOTIDE SEQUENCE [LARGE SCALE GENOMIC DNA]</scope>
    <source>
        <strain evidence="2">cv. Varoflay</strain>
    </source>
</reference>
<dbReference type="RefSeq" id="XP_021866145.1">
    <property type="nucleotide sequence ID" value="XM_022010453.1"/>
</dbReference>
<accession>A0A9R0KD46</accession>
<sequence>MNLCTWNVRGMNDPIKVGEIKKFLAENKIVVVALVETKIKEENCNKILKKFGSVWQWDFNYSHSPRGRIWLGWKHAVVTVQILQETEQMIHTFVTAKSGQFSTFFTPVLNGSIVTATETRDFEACIDGAALAELKCCGHFCSWSNKGQGLSDHSPLLMSCNVNVCTAGRPFKFFNYMADHPKFLQTVQAGWSTGVHGNGNGNRLTQVWTKLKVVKQGLKHLHQHEFAKLEERIENIRTELSLVQTQLADNSTYVLQWTEKEFSEQLKKFLHVQESAYRQKSRIQWLQIGDSNSKFFFSAMKERQARNSIDVLYDSSGKKLTTMQEIKGEISQFYKGLISTAAPSLIGIDVNIVRKGKQLSSSASDELIQHVTESEIDAALKGIDPNKAPGLDGFNSLFFLMAWGVIKGDVYKAVQEFFYHWGYAKAN</sequence>
<evidence type="ECO:0000313" key="3">
    <source>
        <dbReference type="RefSeq" id="XP_021866145.1"/>
    </source>
</evidence>
<keyword evidence="1" id="KW-0175">Coiled coil</keyword>
<dbReference type="Gene3D" id="3.60.10.10">
    <property type="entry name" value="Endonuclease/exonuclease/phosphatase"/>
    <property type="match status" value="1"/>
</dbReference>